<name>A0A1F7US76_9BACT</name>
<dbReference type="SMART" id="SM00855">
    <property type="entry name" value="PGAM"/>
    <property type="match status" value="1"/>
</dbReference>
<evidence type="ECO:0000256" key="1">
    <source>
        <dbReference type="SAM" id="MobiDB-lite"/>
    </source>
</evidence>
<dbReference type="CDD" id="cd07067">
    <property type="entry name" value="HP_PGM_like"/>
    <property type="match status" value="1"/>
</dbReference>
<accession>A0A1F7US76</accession>
<proteinExistence type="predicted"/>
<feature type="region of interest" description="Disordered" evidence="1">
    <location>
        <begin position="35"/>
        <end position="59"/>
    </location>
</feature>
<dbReference type="Pfam" id="PF00300">
    <property type="entry name" value="His_Phos_1"/>
    <property type="match status" value="1"/>
</dbReference>
<organism evidence="2 3">
    <name type="scientific">Candidatus Uhrbacteria bacterium RIFCSPLOWO2_01_FULL_47_25</name>
    <dbReference type="NCBI Taxonomy" id="1802402"/>
    <lineage>
        <taxon>Bacteria</taxon>
        <taxon>Candidatus Uhriibacteriota</taxon>
    </lineage>
</organism>
<comment type="caution">
    <text evidence="2">The sequence shown here is derived from an EMBL/GenBank/DDBJ whole genome shotgun (WGS) entry which is preliminary data.</text>
</comment>
<dbReference type="SUPFAM" id="SSF53254">
    <property type="entry name" value="Phosphoglycerate mutase-like"/>
    <property type="match status" value="1"/>
</dbReference>
<sequence>MPREAETPEVHEREPQQRLETIIYFVRHGAAEAMAGADRDPTIDRQRHLSPEGRQQAEAAGRKIADELKSLESGDVIFSRSSPYPRAVETVGIVRDEVLKALPGRALVVPISRKPTRNEYRFPLTSFDAYSVGTERRGTTKGLPEEWVRDPSVFQRDLDEAGAMETAQGILNERTMNLQRIAARWERTGRLLGAKWQRDALEGGLEPAAIRAPRLVILIGSHGGLMPEPWLNEAVRQYEQENGDSVSPELSYGEYFKVHFPANVETAPTLTLHGKDIPLRVELFRRLKRERRADTGKTGRKN</sequence>
<dbReference type="AlphaFoldDB" id="A0A1F7US76"/>
<gene>
    <name evidence="2" type="ORF">A2936_00940</name>
</gene>
<reference evidence="2 3" key="1">
    <citation type="journal article" date="2016" name="Nat. Commun.">
        <title>Thousands of microbial genomes shed light on interconnected biogeochemical processes in an aquifer system.</title>
        <authorList>
            <person name="Anantharaman K."/>
            <person name="Brown C.T."/>
            <person name="Hug L.A."/>
            <person name="Sharon I."/>
            <person name="Castelle C.J."/>
            <person name="Probst A.J."/>
            <person name="Thomas B.C."/>
            <person name="Singh A."/>
            <person name="Wilkins M.J."/>
            <person name="Karaoz U."/>
            <person name="Brodie E.L."/>
            <person name="Williams K.H."/>
            <person name="Hubbard S.S."/>
            <person name="Banfield J.F."/>
        </authorList>
    </citation>
    <scope>NUCLEOTIDE SEQUENCE [LARGE SCALE GENOMIC DNA]</scope>
</reference>
<dbReference type="InterPro" id="IPR013078">
    <property type="entry name" value="His_Pase_superF_clade-1"/>
</dbReference>
<dbReference type="EMBL" id="MGEK01000033">
    <property type="protein sequence ID" value="OGL81150.1"/>
    <property type="molecule type" value="Genomic_DNA"/>
</dbReference>
<protein>
    <recommendedName>
        <fullName evidence="4">Phosphoglycerate mutase</fullName>
    </recommendedName>
</protein>
<feature type="compositionally biased region" description="Basic and acidic residues" evidence="1">
    <location>
        <begin position="37"/>
        <end position="51"/>
    </location>
</feature>
<evidence type="ECO:0000313" key="2">
    <source>
        <dbReference type="EMBL" id="OGL81150.1"/>
    </source>
</evidence>
<evidence type="ECO:0000313" key="3">
    <source>
        <dbReference type="Proteomes" id="UP000176846"/>
    </source>
</evidence>
<evidence type="ECO:0008006" key="4">
    <source>
        <dbReference type="Google" id="ProtNLM"/>
    </source>
</evidence>
<dbReference type="Gene3D" id="3.40.50.1240">
    <property type="entry name" value="Phosphoglycerate mutase-like"/>
    <property type="match status" value="1"/>
</dbReference>
<dbReference type="Proteomes" id="UP000176846">
    <property type="component" value="Unassembled WGS sequence"/>
</dbReference>
<dbReference type="InterPro" id="IPR029033">
    <property type="entry name" value="His_PPase_superfam"/>
</dbReference>